<dbReference type="Pfam" id="PF01541">
    <property type="entry name" value="GIY-YIG"/>
    <property type="match status" value="1"/>
</dbReference>
<dbReference type="AlphaFoldDB" id="I6YY28"/>
<dbReference type="EMBL" id="CP003557">
    <property type="protein sequence ID" value="AFN75437.1"/>
    <property type="molecule type" value="Genomic_DNA"/>
</dbReference>
<dbReference type="STRING" id="1191523.MROS_2207"/>
<dbReference type="InterPro" id="IPR050190">
    <property type="entry name" value="UPF0213_domain"/>
</dbReference>
<dbReference type="SUPFAM" id="SSF82771">
    <property type="entry name" value="GIY-YIG endonuclease"/>
    <property type="match status" value="1"/>
</dbReference>
<dbReference type="Proteomes" id="UP000009011">
    <property type="component" value="Chromosome"/>
</dbReference>
<dbReference type="PANTHER" id="PTHR34477">
    <property type="entry name" value="UPF0213 PROTEIN YHBQ"/>
    <property type="match status" value="1"/>
</dbReference>
<organism evidence="3 4">
    <name type="scientific">Melioribacter roseus (strain DSM 23840 / JCM 17771 / VKM B-2668 / P3M-2)</name>
    <dbReference type="NCBI Taxonomy" id="1191523"/>
    <lineage>
        <taxon>Bacteria</taxon>
        <taxon>Pseudomonadati</taxon>
        <taxon>Ignavibacteriota</taxon>
        <taxon>Ignavibacteria</taxon>
        <taxon>Ignavibacteriales</taxon>
        <taxon>Melioribacteraceae</taxon>
        <taxon>Melioribacter</taxon>
    </lineage>
</organism>
<evidence type="ECO:0000259" key="2">
    <source>
        <dbReference type="PROSITE" id="PS50164"/>
    </source>
</evidence>
<proteinExistence type="inferred from homology"/>
<dbReference type="RefSeq" id="WP_014856869.1">
    <property type="nucleotide sequence ID" value="NC_018178.1"/>
</dbReference>
<dbReference type="eggNOG" id="COG2827">
    <property type="taxonomic scope" value="Bacteria"/>
</dbReference>
<comment type="similarity">
    <text evidence="1">Belongs to the UPF0213 family.</text>
</comment>
<protein>
    <submittedName>
        <fullName evidence="3">Excinuclease abc c subunit domain protein</fullName>
    </submittedName>
</protein>
<evidence type="ECO:0000313" key="3">
    <source>
        <dbReference type="EMBL" id="AFN75437.1"/>
    </source>
</evidence>
<dbReference type="KEGG" id="mro:MROS_2207"/>
<dbReference type="InterPro" id="IPR035901">
    <property type="entry name" value="GIY-YIG_endonuc_sf"/>
</dbReference>
<dbReference type="Gene3D" id="3.40.1440.10">
    <property type="entry name" value="GIY-YIG endonuclease"/>
    <property type="match status" value="1"/>
</dbReference>
<dbReference type="OrthoDB" id="1495241at2"/>
<dbReference type="PROSITE" id="PS50164">
    <property type="entry name" value="GIY_YIG"/>
    <property type="match status" value="1"/>
</dbReference>
<gene>
    <name evidence="3" type="ordered locus">MROS_2207</name>
</gene>
<reference evidence="3 4" key="1">
    <citation type="journal article" date="2013" name="PLoS ONE">
        <title>Genomic analysis of Melioribacter roseus, facultatively anaerobic organotrophic bacterium representing a novel deep lineage within Bacteriodetes/Chlorobi group.</title>
        <authorList>
            <person name="Kadnikov V.V."/>
            <person name="Mardanov A.V."/>
            <person name="Podosokorskaya O.A."/>
            <person name="Gavrilov S.N."/>
            <person name="Kublanov I.V."/>
            <person name="Beletsky A.V."/>
            <person name="Bonch-Osmolovskaya E.A."/>
            <person name="Ravin N.V."/>
        </authorList>
    </citation>
    <scope>NUCLEOTIDE SEQUENCE [LARGE SCALE GENOMIC DNA]</scope>
    <source>
        <strain evidence="4">JCM 17771 / P3M-2</strain>
    </source>
</reference>
<accession>I6YY28</accession>
<sequence>MYYVYILKSEIRERYYIGHTADYEIRLKDHNRGKVRSTKPYVPWKIVYLEEFNSKSEAFKREMQIKSYKSGEAFRRLIEK</sequence>
<dbReference type="InterPro" id="IPR000305">
    <property type="entry name" value="GIY-YIG_endonuc"/>
</dbReference>
<dbReference type="CDD" id="cd10449">
    <property type="entry name" value="GIY-YIG_SLX1_like"/>
    <property type="match status" value="1"/>
</dbReference>
<keyword evidence="4" id="KW-1185">Reference proteome</keyword>
<dbReference type="HOGENOM" id="CLU_135650_6_3_10"/>
<dbReference type="PANTHER" id="PTHR34477:SF1">
    <property type="entry name" value="UPF0213 PROTEIN YHBQ"/>
    <property type="match status" value="1"/>
</dbReference>
<feature type="domain" description="GIY-YIG" evidence="2">
    <location>
        <begin position="1"/>
        <end position="80"/>
    </location>
</feature>
<evidence type="ECO:0000313" key="4">
    <source>
        <dbReference type="Proteomes" id="UP000009011"/>
    </source>
</evidence>
<name>I6YY28_MELRP</name>
<evidence type="ECO:0000256" key="1">
    <source>
        <dbReference type="ARBA" id="ARBA00007435"/>
    </source>
</evidence>